<feature type="coiled-coil region" evidence="7">
    <location>
        <begin position="406"/>
        <end position="433"/>
    </location>
</feature>
<feature type="transmembrane region" description="Helical" evidence="8">
    <location>
        <begin position="179"/>
        <end position="200"/>
    </location>
</feature>
<keyword evidence="6" id="KW-0653">Protein transport</keyword>
<sequence>MRKLSNGAVGVIAAAVCIFITVLTMDTDAFSMAFNLAVLAVMLVILAFSGLFGFSRTQQTIRGLDGAARKLTGIYQEKGDLEEVTAVGSQIFQVEYLDRKYQEYLAYLRKADSPCDIGDYIGEYEINNYIHRRLIEMVPDILTSLGILGTFLGLVWGLRGFDPVSYEAMTSSVSSLINGIKVAFVTSIYGLTLSMAFSYWQKGLFSRLAESLDNFLDKYYLCAVPPTDTTAMNHVLTNQQEQIRLSREQSKELGQQITAGFEHYVEPSMEHLNQTVDQFIQTITLNQKDLLEQVSANVMDTMKSELTREFSRMRTLLEETNRVQENYVGFLSHTQEDQAQFQAELMEVRRQFQDDFLAGEAAVSRAMKTAGESQRECLDAMRTQQENLREFVDYMAQVMERMAVLNDRSVRTLEEVERQLQELSQDHAFGQMEQLNRRLDQLIGMMEEQGRGKKRSFRSLFH</sequence>
<dbReference type="InterPro" id="IPR002898">
    <property type="entry name" value="MotA_ExbB_proton_chnl"/>
</dbReference>
<dbReference type="AlphaFoldDB" id="A0A9D1NZU6"/>
<comment type="caution">
    <text evidence="10">The sequence shown here is derived from an EMBL/GenBank/DDBJ whole genome shotgun (WGS) entry which is preliminary data.</text>
</comment>
<protein>
    <submittedName>
        <fullName evidence="10">MotA/TolQ/ExbB proton channel family protein</fullName>
    </submittedName>
</protein>
<keyword evidence="4 8" id="KW-1133">Transmembrane helix</keyword>
<feature type="domain" description="MotA/TolQ/ExbB proton channel" evidence="9">
    <location>
        <begin position="134"/>
        <end position="204"/>
    </location>
</feature>
<keyword evidence="2" id="KW-1003">Cell membrane</keyword>
<evidence type="ECO:0000313" key="10">
    <source>
        <dbReference type="EMBL" id="HIV22973.1"/>
    </source>
</evidence>
<proteinExistence type="inferred from homology"/>
<comment type="subcellular location">
    <subcellularLocation>
        <location evidence="1">Cell membrane</location>
        <topology evidence="1">Multi-pass membrane protein</topology>
    </subcellularLocation>
    <subcellularLocation>
        <location evidence="6">Membrane</location>
        <topology evidence="6">Multi-pass membrane protein</topology>
    </subcellularLocation>
</comment>
<comment type="similarity">
    <text evidence="6">Belongs to the exbB/tolQ family.</text>
</comment>
<dbReference type="GO" id="GO:0005886">
    <property type="term" value="C:plasma membrane"/>
    <property type="evidence" value="ECO:0007669"/>
    <property type="project" value="UniProtKB-SubCell"/>
</dbReference>
<dbReference type="EMBL" id="DVOS01000036">
    <property type="protein sequence ID" value="HIV22973.1"/>
    <property type="molecule type" value="Genomic_DNA"/>
</dbReference>
<organism evidence="10 11">
    <name type="scientific">Candidatus Merdiplasma excrementigallinarum</name>
    <dbReference type="NCBI Taxonomy" id="2840864"/>
    <lineage>
        <taxon>Bacteria</taxon>
        <taxon>Bacillati</taxon>
        <taxon>Bacillota</taxon>
        <taxon>Clostridia</taxon>
        <taxon>Lachnospirales</taxon>
        <taxon>Lachnospiraceae</taxon>
        <taxon>Lachnospiraceae incertae sedis</taxon>
        <taxon>Candidatus Merdiplasma</taxon>
    </lineage>
</organism>
<evidence type="ECO:0000256" key="5">
    <source>
        <dbReference type="ARBA" id="ARBA00023136"/>
    </source>
</evidence>
<evidence type="ECO:0000256" key="6">
    <source>
        <dbReference type="RuleBase" id="RU004057"/>
    </source>
</evidence>
<feature type="transmembrane region" description="Helical" evidence="8">
    <location>
        <begin position="7"/>
        <end position="25"/>
    </location>
</feature>
<evidence type="ECO:0000256" key="4">
    <source>
        <dbReference type="ARBA" id="ARBA00022989"/>
    </source>
</evidence>
<dbReference type="Proteomes" id="UP000886889">
    <property type="component" value="Unassembled WGS sequence"/>
</dbReference>
<name>A0A9D1NZU6_9FIRM</name>
<keyword evidence="3 8" id="KW-0812">Transmembrane</keyword>
<evidence type="ECO:0000256" key="1">
    <source>
        <dbReference type="ARBA" id="ARBA00004651"/>
    </source>
</evidence>
<evidence type="ECO:0000313" key="11">
    <source>
        <dbReference type="Proteomes" id="UP000886889"/>
    </source>
</evidence>
<reference evidence="10" key="1">
    <citation type="submission" date="2020-10" db="EMBL/GenBank/DDBJ databases">
        <authorList>
            <person name="Gilroy R."/>
        </authorList>
    </citation>
    <scope>NUCLEOTIDE SEQUENCE</scope>
    <source>
        <strain evidence="10">ChiBcec6-7307</strain>
    </source>
</reference>
<evidence type="ECO:0000256" key="2">
    <source>
        <dbReference type="ARBA" id="ARBA00022475"/>
    </source>
</evidence>
<evidence type="ECO:0000256" key="7">
    <source>
        <dbReference type="SAM" id="Coils"/>
    </source>
</evidence>
<keyword evidence="7" id="KW-0175">Coiled coil</keyword>
<dbReference type="GO" id="GO:0015031">
    <property type="term" value="P:protein transport"/>
    <property type="evidence" value="ECO:0007669"/>
    <property type="project" value="UniProtKB-KW"/>
</dbReference>
<evidence type="ECO:0000256" key="8">
    <source>
        <dbReference type="SAM" id="Phobius"/>
    </source>
</evidence>
<feature type="transmembrane region" description="Helical" evidence="8">
    <location>
        <begin position="141"/>
        <end position="159"/>
    </location>
</feature>
<feature type="transmembrane region" description="Helical" evidence="8">
    <location>
        <begin position="31"/>
        <end position="54"/>
    </location>
</feature>
<reference evidence="10" key="2">
    <citation type="journal article" date="2021" name="PeerJ">
        <title>Extensive microbial diversity within the chicken gut microbiome revealed by metagenomics and culture.</title>
        <authorList>
            <person name="Gilroy R."/>
            <person name="Ravi A."/>
            <person name="Getino M."/>
            <person name="Pursley I."/>
            <person name="Horton D.L."/>
            <person name="Alikhan N.F."/>
            <person name="Baker D."/>
            <person name="Gharbi K."/>
            <person name="Hall N."/>
            <person name="Watson M."/>
            <person name="Adriaenssens E.M."/>
            <person name="Foster-Nyarko E."/>
            <person name="Jarju S."/>
            <person name="Secka A."/>
            <person name="Antonio M."/>
            <person name="Oren A."/>
            <person name="Chaudhuri R.R."/>
            <person name="La Ragione R."/>
            <person name="Hildebrand F."/>
            <person name="Pallen M.J."/>
        </authorList>
    </citation>
    <scope>NUCLEOTIDE SEQUENCE</scope>
    <source>
        <strain evidence="10">ChiBcec6-7307</strain>
    </source>
</reference>
<dbReference type="Pfam" id="PF01618">
    <property type="entry name" value="MotA_ExbB"/>
    <property type="match status" value="1"/>
</dbReference>
<keyword evidence="6" id="KW-0813">Transport</keyword>
<gene>
    <name evidence="10" type="ORF">IAC80_03440</name>
</gene>
<keyword evidence="5 8" id="KW-0472">Membrane</keyword>
<accession>A0A9D1NZU6</accession>
<evidence type="ECO:0000259" key="9">
    <source>
        <dbReference type="Pfam" id="PF01618"/>
    </source>
</evidence>
<evidence type="ECO:0000256" key="3">
    <source>
        <dbReference type="ARBA" id="ARBA00022692"/>
    </source>
</evidence>